<feature type="region of interest" description="Disordered" evidence="1">
    <location>
        <begin position="19"/>
        <end position="48"/>
    </location>
</feature>
<sequence>MEDAQVPEDINEWQQVQVQESSVHLTTSDPLDPQDSFSPSTYSSSSSSNFVHDNHVGSVGKRLKYLRFEFLRAVFVRVTSKVRNCSLCAGSFLSVMSMTGIISAVLMSLIYVRMKRWRRRVHQQSMDRLVFLLREKDEKIRQLLLQIAQMNEVLSTRSKGCAGDWVLDPTKLDMSRLRTVLFNPRIRSGNSRFHRQGRVRVWINFKT</sequence>
<reference evidence="3" key="1">
    <citation type="journal article" date="2023" name="Science">
        <title>Elucidation of the pathway for biosynthesis of saponin adjuvants from the soapbark tree.</title>
        <authorList>
            <person name="Reed J."/>
            <person name="Orme A."/>
            <person name="El-Demerdash A."/>
            <person name="Owen C."/>
            <person name="Martin L.B.B."/>
            <person name="Misra R.C."/>
            <person name="Kikuchi S."/>
            <person name="Rejzek M."/>
            <person name="Martin A.C."/>
            <person name="Harkess A."/>
            <person name="Leebens-Mack J."/>
            <person name="Louveau T."/>
            <person name="Stephenson M.J."/>
            <person name="Osbourn A."/>
        </authorList>
    </citation>
    <scope>NUCLEOTIDE SEQUENCE</scope>
    <source>
        <strain evidence="3">S10</strain>
    </source>
</reference>
<evidence type="ECO:0000313" key="3">
    <source>
        <dbReference type="EMBL" id="KAJ7943415.1"/>
    </source>
</evidence>
<keyword evidence="2" id="KW-1133">Transmembrane helix</keyword>
<dbReference type="PANTHER" id="PTHR37206:SF4">
    <property type="entry name" value="TRANSMEMBRANE PROTEIN"/>
    <property type="match status" value="1"/>
</dbReference>
<comment type="caution">
    <text evidence="3">The sequence shown here is derived from an EMBL/GenBank/DDBJ whole genome shotgun (WGS) entry which is preliminary data.</text>
</comment>
<feature type="transmembrane region" description="Helical" evidence="2">
    <location>
        <begin position="92"/>
        <end position="112"/>
    </location>
</feature>
<dbReference type="KEGG" id="qsa:O6P43_032968"/>
<feature type="compositionally biased region" description="Polar residues" evidence="1">
    <location>
        <begin position="20"/>
        <end position="29"/>
    </location>
</feature>
<dbReference type="EMBL" id="JARAOO010000014">
    <property type="protein sequence ID" value="KAJ7943415.1"/>
    <property type="molecule type" value="Genomic_DNA"/>
</dbReference>
<evidence type="ECO:0000256" key="2">
    <source>
        <dbReference type="SAM" id="Phobius"/>
    </source>
</evidence>
<proteinExistence type="predicted"/>
<feature type="compositionally biased region" description="Low complexity" evidence="1">
    <location>
        <begin position="36"/>
        <end position="48"/>
    </location>
</feature>
<name>A0AAD7KP30_QUISA</name>
<keyword evidence="4" id="KW-1185">Reference proteome</keyword>
<protein>
    <submittedName>
        <fullName evidence="3">SKI/DACH domain-containing protein</fullName>
    </submittedName>
</protein>
<keyword evidence="2" id="KW-0472">Membrane</keyword>
<accession>A0AAD7KP30</accession>
<dbReference type="AlphaFoldDB" id="A0AAD7KP30"/>
<dbReference type="PANTHER" id="PTHR37206">
    <property type="entry name" value="TRANSMEMBRANE PROTEIN"/>
    <property type="match status" value="1"/>
</dbReference>
<gene>
    <name evidence="3" type="ORF">O6P43_032968</name>
</gene>
<keyword evidence="2" id="KW-0812">Transmembrane</keyword>
<evidence type="ECO:0000313" key="4">
    <source>
        <dbReference type="Proteomes" id="UP001163823"/>
    </source>
</evidence>
<evidence type="ECO:0000256" key="1">
    <source>
        <dbReference type="SAM" id="MobiDB-lite"/>
    </source>
</evidence>
<organism evidence="3 4">
    <name type="scientific">Quillaja saponaria</name>
    <name type="common">Soap bark tree</name>
    <dbReference type="NCBI Taxonomy" id="32244"/>
    <lineage>
        <taxon>Eukaryota</taxon>
        <taxon>Viridiplantae</taxon>
        <taxon>Streptophyta</taxon>
        <taxon>Embryophyta</taxon>
        <taxon>Tracheophyta</taxon>
        <taxon>Spermatophyta</taxon>
        <taxon>Magnoliopsida</taxon>
        <taxon>eudicotyledons</taxon>
        <taxon>Gunneridae</taxon>
        <taxon>Pentapetalae</taxon>
        <taxon>rosids</taxon>
        <taxon>fabids</taxon>
        <taxon>Fabales</taxon>
        <taxon>Quillajaceae</taxon>
        <taxon>Quillaja</taxon>
    </lineage>
</organism>
<dbReference type="Proteomes" id="UP001163823">
    <property type="component" value="Chromosome 14"/>
</dbReference>